<reference evidence="2 3" key="1">
    <citation type="submission" date="2019-05" db="EMBL/GenBank/DDBJ databases">
        <title>Another draft genome of Portunus trituberculatus and its Hox gene families provides insights of decapod evolution.</title>
        <authorList>
            <person name="Jeong J.-H."/>
            <person name="Song I."/>
            <person name="Kim S."/>
            <person name="Choi T."/>
            <person name="Kim D."/>
            <person name="Ryu S."/>
            <person name="Kim W."/>
        </authorList>
    </citation>
    <scope>NUCLEOTIDE SEQUENCE [LARGE SCALE GENOMIC DNA]</scope>
    <source>
        <tissue evidence="2">Muscle</tissue>
    </source>
</reference>
<dbReference type="EMBL" id="VSRR010113492">
    <property type="protein sequence ID" value="MPC98297.1"/>
    <property type="molecule type" value="Genomic_DNA"/>
</dbReference>
<accession>A0A5B7JYT2</accession>
<feature type="region of interest" description="Disordered" evidence="1">
    <location>
        <begin position="1"/>
        <end position="27"/>
    </location>
</feature>
<dbReference type="Proteomes" id="UP000324222">
    <property type="component" value="Unassembled WGS sequence"/>
</dbReference>
<comment type="caution">
    <text evidence="2">The sequence shown here is derived from an EMBL/GenBank/DDBJ whole genome shotgun (WGS) entry which is preliminary data.</text>
</comment>
<organism evidence="2 3">
    <name type="scientific">Portunus trituberculatus</name>
    <name type="common">Swimming crab</name>
    <name type="synonym">Neptunus trituberculatus</name>
    <dbReference type="NCBI Taxonomy" id="210409"/>
    <lineage>
        <taxon>Eukaryota</taxon>
        <taxon>Metazoa</taxon>
        <taxon>Ecdysozoa</taxon>
        <taxon>Arthropoda</taxon>
        <taxon>Crustacea</taxon>
        <taxon>Multicrustacea</taxon>
        <taxon>Malacostraca</taxon>
        <taxon>Eumalacostraca</taxon>
        <taxon>Eucarida</taxon>
        <taxon>Decapoda</taxon>
        <taxon>Pleocyemata</taxon>
        <taxon>Brachyura</taxon>
        <taxon>Eubrachyura</taxon>
        <taxon>Portunoidea</taxon>
        <taxon>Portunidae</taxon>
        <taxon>Portuninae</taxon>
        <taxon>Portunus</taxon>
    </lineage>
</organism>
<name>A0A5B7JYT2_PORTR</name>
<gene>
    <name evidence="2" type="ORF">E2C01_093660</name>
</gene>
<evidence type="ECO:0000313" key="2">
    <source>
        <dbReference type="EMBL" id="MPC98297.1"/>
    </source>
</evidence>
<evidence type="ECO:0000313" key="3">
    <source>
        <dbReference type="Proteomes" id="UP000324222"/>
    </source>
</evidence>
<feature type="compositionally biased region" description="Basic and acidic residues" evidence="1">
    <location>
        <begin position="44"/>
        <end position="55"/>
    </location>
</feature>
<sequence>MGPVLTFPGRKYATSRMLPQGRPQYKKRNRENLVLHKSGIALDEKDKAVEKKNDDSSGGEKNS</sequence>
<dbReference type="AlphaFoldDB" id="A0A5B7JYT2"/>
<proteinExistence type="predicted"/>
<feature type="region of interest" description="Disordered" evidence="1">
    <location>
        <begin position="44"/>
        <end position="63"/>
    </location>
</feature>
<protein>
    <submittedName>
        <fullName evidence="2">Uncharacterized protein</fullName>
    </submittedName>
</protein>
<evidence type="ECO:0000256" key="1">
    <source>
        <dbReference type="SAM" id="MobiDB-lite"/>
    </source>
</evidence>
<keyword evidence="3" id="KW-1185">Reference proteome</keyword>